<evidence type="ECO:0000313" key="2">
    <source>
        <dbReference type="EMBL" id="GIQ71260.1"/>
    </source>
</evidence>
<accession>A0A8J4H7G7</accession>
<reference evidence="2" key="1">
    <citation type="submission" date="2021-04" db="EMBL/GenBank/DDBJ databases">
        <title>Draft genome sequence of Xylanibacillus composti strain K13.</title>
        <authorList>
            <person name="Uke A."/>
            <person name="Chhe C."/>
            <person name="Baramee S."/>
            <person name="Kosugi A."/>
        </authorList>
    </citation>
    <scope>NUCLEOTIDE SEQUENCE</scope>
    <source>
        <strain evidence="2">K13</strain>
    </source>
</reference>
<dbReference type="AlphaFoldDB" id="A0A8J4H7G7"/>
<dbReference type="EMBL" id="BOVK01000075">
    <property type="protein sequence ID" value="GIQ71260.1"/>
    <property type="molecule type" value="Genomic_DNA"/>
</dbReference>
<dbReference type="Gene3D" id="3.40.50.720">
    <property type="entry name" value="NAD(P)-binding Rossmann-like Domain"/>
    <property type="match status" value="1"/>
</dbReference>
<sequence>MGKPVKIADLAHDLIRLSGLEPGKDIQIEFTGMRPGEKLYEELLTNEEGAVATKHDRIFVGRSSDLNQNKLNNQLRKIELLVNNTSGRYSVDIRSLLKDIVPSYQHDIDKSEVDRKQLLEKIKASMEIVATLEEKID</sequence>
<dbReference type="Proteomes" id="UP000677918">
    <property type="component" value="Unassembled WGS sequence"/>
</dbReference>
<feature type="domain" description="Polysaccharide biosynthesis protein CapD-like" evidence="1">
    <location>
        <begin position="1"/>
        <end position="60"/>
    </location>
</feature>
<proteinExistence type="predicted"/>
<dbReference type="PANTHER" id="PTHR43318">
    <property type="entry name" value="UDP-N-ACETYLGLUCOSAMINE 4,6-DEHYDRATASE"/>
    <property type="match status" value="1"/>
</dbReference>
<organism evidence="2 3">
    <name type="scientific">Xylanibacillus composti</name>
    <dbReference type="NCBI Taxonomy" id="1572762"/>
    <lineage>
        <taxon>Bacteria</taxon>
        <taxon>Bacillati</taxon>
        <taxon>Bacillota</taxon>
        <taxon>Bacilli</taxon>
        <taxon>Bacillales</taxon>
        <taxon>Paenibacillaceae</taxon>
        <taxon>Xylanibacillus</taxon>
    </lineage>
</organism>
<dbReference type="InterPro" id="IPR003869">
    <property type="entry name" value="Polysac_CapD-like"/>
</dbReference>
<name>A0A8J4H7G7_9BACL</name>
<evidence type="ECO:0000259" key="1">
    <source>
        <dbReference type="Pfam" id="PF02719"/>
    </source>
</evidence>
<keyword evidence="3" id="KW-1185">Reference proteome</keyword>
<protein>
    <recommendedName>
        <fullName evidence="1">Polysaccharide biosynthesis protein CapD-like domain-containing protein</fullName>
    </recommendedName>
</protein>
<dbReference type="PANTHER" id="PTHR43318:SF1">
    <property type="entry name" value="POLYSACCHARIDE BIOSYNTHESIS PROTEIN EPSC-RELATED"/>
    <property type="match status" value="1"/>
</dbReference>
<gene>
    <name evidence="2" type="ORF">XYCOK13_40840</name>
</gene>
<dbReference type="Pfam" id="PF02719">
    <property type="entry name" value="Polysacc_synt_2"/>
    <property type="match status" value="1"/>
</dbReference>
<comment type="caution">
    <text evidence="2">The sequence shown here is derived from an EMBL/GenBank/DDBJ whole genome shotgun (WGS) entry which is preliminary data.</text>
</comment>
<dbReference type="InterPro" id="IPR051203">
    <property type="entry name" value="Polysaccharide_Synthase-Rel"/>
</dbReference>
<evidence type="ECO:0000313" key="3">
    <source>
        <dbReference type="Proteomes" id="UP000677918"/>
    </source>
</evidence>